<comment type="caution">
    <text evidence="6">The sequence shown here is derived from an EMBL/GenBank/DDBJ whole genome shotgun (WGS) entry which is preliminary data.</text>
</comment>
<evidence type="ECO:0000256" key="1">
    <source>
        <dbReference type="ARBA" id="ARBA00004370"/>
    </source>
</evidence>
<dbReference type="Pfam" id="PF05101">
    <property type="entry name" value="VirB3"/>
    <property type="match status" value="1"/>
</dbReference>
<dbReference type="PIRSF" id="PIRSF017854">
    <property type="entry name" value="T4SS_TrbD"/>
    <property type="match status" value="1"/>
</dbReference>
<protein>
    <submittedName>
        <fullName evidence="6">VirB3 family type IV secretion system protein</fullName>
    </submittedName>
</protein>
<keyword evidence="7" id="KW-1185">Reference proteome</keyword>
<dbReference type="Proteomes" id="UP000706039">
    <property type="component" value="Unassembled WGS sequence"/>
</dbReference>
<evidence type="ECO:0000313" key="6">
    <source>
        <dbReference type="EMBL" id="MBY8821078.1"/>
    </source>
</evidence>
<evidence type="ECO:0000256" key="4">
    <source>
        <dbReference type="ARBA" id="ARBA00023136"/>
    </source>
</evidence>
<comment type="subcellular location">
    <subcellularLocation>
        <location evidence="1">Membrane</location>
    </subcellularLocation>
</comment>
<keyword evidence="4 5" id="KW-0472">Membrane</keyword>
<evidence type="ECO:0000313" key="7">
    <source>
        <dbReference type="Proteomes" id="UP000706039"/>
    </source>
</evidence>
<organism evidence="6 7">
    <name type="scientific">Sphingomonas colocasiae</name>
    <dbReference type="NCBI Taxonomy" id="1848973"/>
    <lineage>
        <taxon>Bacteria</taxon>
        <taxon>Pseudomonadati</taxon>
        <taxon>Pseudomonadota</taxon>
        <taxon>Alphaproteobacteria</taxon>
        <taxon>Sphingomonadales</taxon>
        <taxon>Sphingomonadaceae</taxon>
        <taxon>Sphingomonas</taxon>
    </lineage>
</organism>
<reference evidence="6 7" key="1">
    <citation type="submission" date="2021-08" db="EMBL/GenBank/DDBJ databases">
        <authorList>
            <person name="Tuo L."/>
        </authorList>
    </citation>
    <scope>NUCLEOTIDE SEQUENCE [LARGE SCALE GENOMIC DNA]</scope>
    <source>
        <strain evidence="6 7">JCM 31229</strain>
    </source>
</reference>
<feature type="transmembrane region" description="Helical" evidence="5">
    <location>
        <begin position="50"/>
        <end position="71"/>
    </location>
</feature>
<keyword evidence="3 5" id="KW-1133">Transmembrane helix</keyword>
<dbReference type="RefSeq" id="WP_222988168.1">
    <property type="nucleotide sequence ID" value="NZ_JAINVV010000001.1"/>
</dbReference>
<evidence type="ECO:0000256" key="5">
    <source>
        <dbReference type="SAM" id="Phobius"/>
    </source>
</evidence>
<evidence type="ECO:0000256" key="3">
    <source>
        <dbReference type="ARBA" id="ARBA00022989"/>
    </source>
</evidence>
<evidence type="ECO:0000256" key="2">
    <source>
        <dbReference type="ARBA" id="ARBA00022692"/>
    </source>
</evidence>
<gene>
    <name evidence="6" type="ORF">K7G82_02165</name>
</gene>
<dbReference type="EMBL" id="JAINVV010000001">
    <property type="protein sequence ID" value="MBY8821078.1"/>
    <property type="molecule type" value="Genomic_DNA"/>
</dbReference>
<proteinExistence type="predicted"/>
<dbReference type="InterPro" id="IPR007792">
    <property type="entry name" value="T4SS_VirB3/TrbD/AvhB"/>
</dbReference>
<sequence length="93" mass="9818">MSEAPPSGSAIPGFEVPVYRSLTEPILLGGAPRGLAIVNGTLAGAVGLGLQLWIAGILVWALGHSVAVIAARRDPDFLPILIRHLRQKGHYRC</sequence>
<keyword evidence="2 5" id="KW-0812">Transmembrane</keyword>
<name>A0ABS7PIG0_9SPHN</name>
<accession>A0ABS7PIG0</accession>
<dbReference type="InterPro" id="IPR016704">
    <property type="entry name" value="Conjugal_tfr_TrbD"/>
</dbReference>